<dbReference type="InterPro" id="IPR051947">
    <property type="entry name" value="Sentrin-specific_protease"/>
</dbReference>
<accession>A0ABD0W7F6</accession>
<keyword evidence="9" id="KW-1185">Reference proteome</keyword>
<organism evidence="8 9">
    <name type="scientific">Umbra pygmaea</name>
    <name type="common">Eastern mudminnow</name>
    <dbReference type="NCBI Taxonomy" id="75934"/>
    <lineage>
        <taxon>Eukaryota</taxon>
        <taxon>Metazoa</taxon>
        <taxon>Chordata</taxon>
        <taxon>Craniata</taxon>
        <taxon>Vertebrata</taxon>
        <taxon>Euteleostomi</taxon>
        <taxon>Actinopterygii</taxon>
        <taxon>Neopterygii</taxon>
        <taxon>Teleostei</taxon>
        <taxon>Protacanthopterygii</taxon>
        <taxon>Esociformes</taxon>
        <taxon>Umbridae</taxon>
        <taxon>Umbra</taxon>
    </lineage>
</organism>
<dbReference type="EMBL" id="JAGEUA010000008">
    <property type="protein sequence ID" value="KAL0967294.1"/>
    <property type="molecule type" value="Genomic_DNA"/>
</dbReference>
<dbReference type="InterPro" id="IPR038765">
    <property type="entry name" value="Papain-like_cys_pep_sf"/>
</dbReference>
<dbReference type="InterPro" id="IPR003653">
    <property type="entry name" value="Peptidase_C48_C"/>
</dbReference>
<feature type="region of interest" description="Disordered" evidence="6">
    <location>
        <begin position="1"/>
        <end position="43"/>
    </location>
</feature>
<dbReference type="SUPFAM" id="SSF54001">
    <property type="entry name" value="Cysteine proteinases"/>
    <property type="match status" value="1"/>
</dbReference>
<dbReference type="Proteomes" id="UP001557470">
    <property type="component" value="Unassembled WGS sequence"/>
</dbReference>
<keyword evidence="4" id="KW-0833">Ubl conjugation pathway</keyword>
<dbReference type="Gene3D" id="3.40.395.10">
    <property type="entry name" value="Adenoviral Proteinase, Chain A"/>
    <property type="match status" value="1"/>
</dbReference>
<dbReference type="Gene3D" id="1.10.418.20">
    <property type="match status" value="1"/>
</dbReference>
<feature type="compositionally biased region" description="Basic and acidic residues" evidence="6">
    <location>
        <begin position="836"/>
        <end position="847"/>
    </location>
</feature>
<dbReference type="PROSITE" id="PS50600">
    <property type="entry name" value="ULP_PROTEASE"/>
    <property type="match status" value="1"/>
</dbReference>
<gene>
    <name evidence="8" type="ORF">UPYG_G00250400</name>
</gene>
<evidence type="ECO:0000256" key="3">
    <source>
        <dbReference type="ARBA" id="ARBA00022670"/>
    </source>
</evidence>
<evidence type="ECO:0000313" key="8">
    <source>
        <dbReference type="EMBL" id="KAL0967294.1"/>
    </source>
</evidence>
<dbReference type="GO" id="GO:0006508">
    <property type="term" value="P:proteolysis"/>
    <property type="evidence" value="ECO:0007669"/>
    <property type="project" value="UniProtKB-KW"/>
</dbReference>
<dbReference type="GO" id="GO:0008233">
    <property type="term" value="F:peptidase activity"/>
    <property type="evidence" value="ECO:0007669"/>
    <property type="project" value="UniProtKB-KW"/>
</dbReference>
<comment type="similarity">
    <text evidence="1">Belongs to the peptidase C48 family.</text>
</comment>
<dbReference type="AlphaFoldDB" id="A0ABD0W7F6"/>
<feature type="region of interest" description="Disordered" evidence="6">
    <location>
        <begin position="1088"/>
        <end position="1127"/>
    </location>
</feature>
<feature type="region of interest" description="Disordered" evidence="6">
    <location>
        <begin position="342"/>
        <end position="414"/>
    </location>
</feature>
<feature type="region of interest" description="Disordered" evidence="6">
    <location>
        <begin position="255"/>
        <end position="290"/>
    </location>
</feature>
<keyword evidence="2" id="KW-0597">Phosphoprotein</keyword>
<name>A0ABD0W7F6_UMBPY</name>
<keyword evidence="3" id="KW-0645">Protease</keyword>
<dbReference type="FunFam" id="1.10.418.20:FF:000010">
    <property type="entry name" value="sentrin-specific protease 6 isoform X2"/>
    <property type="match status" value="1"/>
</dbReference>
<feature type="region of interest" description="Disordered" evidence="6">
    <location>
        <begin position="935"/>
        <end position="960"/>
    </location>
</feature>
<evidence type="ECO:0000256" key="1">
    <source>
        <dbReference type="ARBA" id="ARBA00005234"/>
    </source>
</evidence>
<feature type="compositionally biased region" description="Low complexity" evidence="6">
    <location>
        <begin position="823"/>
        <end position="835"/>
    </location>
</feature>
<feature type="compositionally biased region" description="Low complexity" evidence="6">
    <location>
        <begin position="388"/>
        <end position="402"/>
    </location>
</feature>
<evidence type="ECO:0000256" key="5">
    <source>
        <dbReference type="ARBA" id="ARBA00022801"/>
    </source>
</evidence>
<feature type="compositionally biased region" description="Basic and acidic residues" evidence="6">
    <location>
        <begin position="11"/>
        <end position="21"/>
    </location>
</feature>
<dbReference type="PANTHER" id="PTHR46896:SF1">
    <property type="entry name" value="SENTRIN-SPECIFIC PROTEASE 6"/>
    <property type="match status" value="1"/>
</dbReference>
<feature type="compositionally biased region" description="Low complexity" evidence="6">
    <location>
        <begin position="935"/>
        <end position="945"/>
    </location>
</feature>
<feature type="domain" description="Ubiquitin-like protease family profile" evidence="7">
    <location>
        <begin position="696"/>
        <end position="1045"/>
    </location>
</feature>
<evidence type="ECO:0000313" key="9">
    <source>
        <dbReference type="Proteomes" id="UP001557470"/>
    </source>
</evidence>
<evidence type="ECO:0000256" key="4">
    <source>
        <dbReference type="ARBA" id="ARBA00022786"/>
    </source>
</evidence>
<evidence type="ECO:0000259" key="7">
    <source>
        <dbReference type="PROSITE" id="PS50600"/>
    </source>
</evidence>
<reference evidence="8 9" key="1">
    <citation type="submission" date="2024-06" db="EMBL/GenBank/DDBJ databases">
        <authorList>
            <person name="Pan Q."/>
            <person name="Wen M."/>
            <person name="Jouanno E."/>
            <person name="Zahm M."/>
            <person name="Klopp C."/>
            <person name="Cabau C."/>
            <person name="Louis A."/>
            <person name="Berthelot C."/>
            <person name="Parey E."/>
            <person name="Roest Crollius H."/>
            <person name="Montfort J."/>
            <person name="Robinson-Rechavi M."/>
            <person name="Bouchez O."/>
            <person name="Lampietro C."/>
            <person name="Lopez Roques C."/>
            <person name="Donnadieu C."/>
            <person name="Postlethwait J."/>
            <person name="Bobe J."/>
            <person name="Verreycken H."/>
            <person name="Guiguen Y."/>
        </authorList>
    </citation>
    <scope>NUCLEOTIDE SEQUENCE [LARGE SCALE GENOMIC DNA]</scope>
    <source>
        <strain evidence="8">Up_M1</strain>
        <tissue evidence="8">Testis</tissue>
    </source>
</reference>
<sequence>MANNTRSFFEALDRSESKPDGGFKQNWSFSLSDGSDEEKQHELSVVNMEQTKGPQQSSPEGQKSPALRHFSAGSLKTYDNRANTNNHMRTLNKLGGNRLNHSVVPYTGSTTVPSPTKPGLLIISPTQSQGVVLQGRHFQHTHHVPASVRKPFHSNLDLKERKDYTTTTQQQVQTVEVESIILTCPETPDDDTLSIKRRVQQHARRASLEGCCTSLSQVQSLEPVPPNEYLTVCGKCGKSSENHSKCGHCGNPLVPGLAAPPTSPVSRPPIRTHPRTRPSPGPNTLQLNKNSFYGSASTTRVPTLRVDTVMNPPVPLRVTTRAGLLLPRAGRPAVGSCCATKATTHKGRRTPAAKQHELNDPIVLSSDEDDDEADNASTGSINRLDSVSPRPADSAHSSPAPSGGRVEAAVKRSAGVEQDDFTEDFFSDVESRVTLPRRTCMKDEFGNQIAEDFTPMKKQRISPSRLDSIILDCRSVRVGTLRRMVTKPVIFTIDHIQLETEGPEIDALEKVRLRASELISCEWCSVRKLPVLFFQTTPEECLRLRTQLKMTRDKGGLWYDCNGNDSDEKYIVLIFENGLSMPEQMVLEEILQEIGKANSLTEFPTKLPFDEANSRLVNYNEATKVKVNNIKNDCVKTNTLAPVVRMATRLHTSKCFDDEDDDDYDDDEDMADLQPTFTGPIIKLIVYPPPPAKGGISVTNEDLHCLNDGEFLNDVIIDFYLKYLVLEKLKKADSQRSHVFSSFFYKRLNQRERRNLADATNLPIQKRKHNRVKTWTRHVDLFQKDFIFVPINESAHWYLAVICFPGLQGPRFEANPLYQAPGATQTQAAPQSSPPDHCRPLSPDHCEPLSPTTEETTAPPGKLSHCDMEDSIEGPPLSGLPMVPSPCPDEDQETSKSSGDDVNGQFTAQPQYQNGLHRISMCYGSGDGQTDDSFTFSDDQSSCQDECSEDGALDDVPVSPGTPKLFQTPSICKQPCILIMDSLRGPARSSVIKTLREYLEVEWEARKGSQRSFGKDQMKGSSPRVPQQDNFSDCGVYILQYVESFFEAPLTSFHIPMNLANWFPQQRMKTKREEIKELILNIQTKQLMDRKEAGKGSAKSSPAEPEVEGVDPVDGVEIQIQNVPVSP</sequence>
<dbReference type="PANTHER" id="PTHR46896">
    <property type="entry name" value="SENTRIN-SPECIFIC PROTEASE"/>
    <property type="match status" value="1"/>
</dbReference>
<dbReference type="Pfam" id="PF02902">
    <property type="entry name" value="Peptidase_C48"/>
    <property type="match status" value="2"/>
</dbReference>
<proteinExistence type="inferred from homology"/>
<protein>
    <recommendedName>
        <fullName evidence="7">Ubiquitin-like protease family profile domain-containing protein</fullName>
    </recommendedName>
</protein>
<evidence type="ECO:0000256" key="2">
    <source>
        <dbReference type="ARBA" id="ARBA00022553"/>
    </source>
</evidence>
<dbReference type="FunFam" id="1.10.418.20:FF:000001">
    <property type="entry name" value="sentrin-specific protease 6 isoform X1"/>
    <property type="match status" value="1"/>
</dbReference>
<keyword evidence="5" id="KW-0378">Hydrolase</keyword>
<evidence type="ECO:0000256" key="6">
    <source>
        <dbReference type="SAM" id="MobiDB-lite"/>
    </source>
</evidence>
<feature type="region of interest" description="Disordered" evidence="6">
    <location>
        <begin position="823"/>
        <end position="903"/>
    </location>
</feature>
<comment type="caution">
    <text evidence="8">The sequence shown here is derived from an EMBL/GenBank/DDBJ whole genome shotgun (WGS) entry which is preliminary data.</text>
</comment>